<comment type="caution">
    <text evidence="1">The sequence shown here is derived from an EMBL/GenBank/DDBJ whole genome shotgun (WGS) entry which is preliminary data.</text>
</comment>
<dbReference type="EMBL" id="QRAO01000003">
    <property type="protein sequence ID" value="RDK85544.1"/>
    <property type="molecule type" value="Genomic_DNA"/>
</dbReference>
<dbReference type="RefSeq" id="WP_115123953.1">
    <property type="nucleotide sequence ID" value="NZ_QRAO01000003.1"/>
</dbReference>
<reference evidence="1 2" key="1">
    <citation type="submission" date="2018-07" db="EMBL/GenBank/DDBJ databases">
        <title>Genomic Encyclopedia of Type Strains, Phase IV (KMG-IV): sequencing the most valuable type-strain genomes for metagenomic binning, comparative biology and taxonomic classification.</title>
        <authorList>
            <person name="Goeker M."/>
        </authorList>
    </citation>
    <scope>NUCLEOTIDE SEQUENCE [LARGE SCALE GENOMIC DNA]</scope>
    <source>
        <strain evidence="1 2">DSM 101478</strain>
    </source>
</reference>
<organism evidence="1 2">
    <name type="scientific">Marinirhabdus gelatinilytica</name>
    <dbReference type="NCBI Taxonomy" id="1703343"/>
    <lineage>
        <taxon>Bacteria</taxon>
        <taxon>Pseudomonadati</taxon>
        <taxon>Bacteroidota</taxon>
        <taxon>Flavobacteriia</taxon>
        <taxon>Flavobacteriales</taxon>
        <taxon>Flavobacteriaceae</taxon>
    </lineage>
</organism>
<dbReference type="InterPro" id="IPR029024">
    <property type="entry name" value="TerB-like"/>
</dbReference>
<keyword evidence="2" id="KW-1185">Reference proteome</keyword>
<sequence>MANNPFINKEDQKSLLSDLILMAKADEKITQGEYDFIHRIAERMGISEKEVRELYHNPVSTKKSFTELERITHFHKMVLMMNVDGETHQKEIAFLRGFGLELGLRPGVVNQVLGEMEQYEHKIIPPERLLQIFNTYYN</sequence>
<dbReference type="Gene3D" id="1.10.3680.10">
    <property type="entry name" value="TerB-like"/>
    <property type="match status" value="1"/>
</dbReference>
<evidence type="ECO:0000313" key="2">
    <source>
        <dbReference type="Proteomes" id="UP000255317"/>
    </source>
</evidence>
<gene>
    <name evidence="1" type="ORF">C8D94_103371</name>
</gene>
<dbReference type="Proteomes" id="UP000255317">
    <property type="component" value="Unassembled WGS sequence"/>
</dbReference>
<name>A0A370QAZ0_9FLAO</name>
<proteinExistence type="predicted"/>
<dbReference type="OrthoDB" id="1143847at2"/>
<dbReference type="SUPFAM" id="SSF158682">
    <property type="entry name" value="TerB-like"/>
    <property type="match status" value="1"/>
</dbReference>
<dbReference type="CDD" id="cd07177">
    <property type="entry name" value="terB_like"/>
    <property type="match status" value="1"/>
</dbReference>
<dbReference type="AlphaFoldDB" id="A0A370QAZ0"/>
<protein>
    <recommendedName>
        <fullName evidence="3">Tellurite resistance protein TerB</fullName>
    </recommendedName>
</protein>
<accession>A0A370QAZ0</accession>
<evidence type="ECO:0000313" key="1">
    <source>
        <dbReference type="EMBL" id="RDK85544.1"/>
    </source>
</evidence>
<evidence type="ECO:0008006" key="3">
    <source>
        <dbReference type="Google" id="ProtNLM"/>
    </source>
</evidence>